<dbReference type="NCBIfam" id="NF033679">
    <property type="entry name" value="DNRLRE_dom"/>
    <property type="match status" value="1"/>
</dbReference>
<evidence type="ECO:0000313" key="6">
    <source>
        <dbReference type="EMBL" id="HDD43282.1"/>
    </source>
</evidence>
<evidence type="ECO:0000256" key="2">
    <source>
        <dbReference type="ARBA" id="ARBA00022525"/>
    </source>
</evidence>
<keyword evidence="2" id="KW-0964">Secreted</keyword>
<comment type="caution">
    <text evidence="6">The sequence shown here is derived from an EMBL/GenBank/DDBJ whole genome shotgun (WGS) entry which is preliminary data.</text>
</comment>
<feature type="transmembrane region" description="Helical" evidence="4">
    <location>
        <begin position="195"/>
        <end position="214"/>
    </location>
</feature>
<keyword evidence="4" id="KW-0812">Transmembrane</keyword>
<reference evidence="6" key="1">
    <citation type="journal article" date="2020" name="mSystems">
        <title>Genome- and Community-Level Interaction Insights into Carbon Utilization and Element Cycling Functions of Hydrothermarchaeota in Hydrothermal Sediment.</title>
        <authorList>
            <person name="Zhou Z."/>
            <person name="Liu Y."/>
            <person name="Xu W."/>
            <person name="Pan J."/>
            <person name="Luo Z.H."/>
            <person name="Li M."/>
        </authorList>
    </citation>
    <scope>NUCLEOTIDE SEQUENCE [LARGE SCALE GENOMIC DNA]</scope>
    <source>
        <strain evidence="6">HyVt-233</strain>
    </source>
</reference>
<keyword evidence="3" id="KW-0732">Signal</keyword>
<evidence type="ECO:0000259" key="5">
    <source>
        <dbReference type="Pfam" id="PF24517"/>
    </source>
</evidence>
<dbReference type="Proteomes" id="UP000886289">
    <property type="component" value="Unassembled WGS sequence"/>
</dbReference>
<proteinExistence type="predicted"/>
<dbReference type="Pfam" id="PF24517">
    <property type="entry name" value="CBM96"/>
    <property type="match status" value="1"/>
</dbReference>
<feature type="domain" description="Carbohydrate-binding module family 96" evidence="5">
    <location>
        <begin position="29"/>
        <end position="192"/>
    </location>
</feature>
<dbReference type="Gene3D" id="2.60.120.970">
    <property type="match status" value="1"/>
</dbReference>
<name>A0A7C0U1H9_DESA2</name>
<protein>
    <submittedName>
        <fullName evidence="6">DNRLRE domain-containing protein</fullName>
    </submittedName>
</protein>
<sequence>MRKLLIIVIGMIFLFSVSILSAKANPIIYYPTDDTFVNKKFPNENYDEYYNELQLSDSSTHTRRVYLKFDLSNLSGMTITSATLHLYVDDIYYEGEDEVKLYRVTEHDWDEETLTWNNQPKDDLVYITETYISSSGWKTWSGLENLVQGWVDGDYPNYGIVLECDLDGYGEIGYVYFNDTEKGGDLRPYLEVEAVPIPSAVFLFGSGLIGFAVIKRKKFRKI</sequence>
<evidence type="ECO:0000256" key="4">
    <source>
        <dbReference type="SAM" id="Phobius"/>
    </source>
</evidence>
<accession>A0A7C0U1H9</accession>
<comment type="subcellular location">
    <subcellularLocation>
        <location evidence="1">Secreted</location>
    </subcellularLocation>
</comment>
<evidence type="ECO:0000256" key="1">
    <source>
        <dbReference type="ARBA" id="ARBA00004613"/>
    </source>
</evidence>
<evidence type="ECO:0000256" key="3">
    <source>
        <dbReference type="ARBA" id="ARBA00022729"/>
    </source>
</evidence>
<keyword evidence="4" id="KW-1133">Transmembrane helix</keyword>
<gene>
    <name evidence="6" type="ORF">ENG63_00270</name>
</gene>
<organism evidence="6">
    <name type="scientific">Desulfofervidus auxilii</name>
    <dbReference type="NCBI Taxonomy" id="1621989"/>
    <lineage>
        <taxon>Bacteria</taxon>
        <taxon>Pseudomonadati</taxon>
        <taxon>Thermodesulfobacteriota</taxon>
        <taxon>Candidatus Desulfofervidia</taxon>
        <taxon>Candidatus Desulfofervidales</taxon>
        <taxon>Candidatus Desulfofervidaceae</taxon>
        <taxon>Candidatus Desulfofervidus</taxon>
    </lineage>
</organism>
<dbReference type="GO" id="GO:0005576">
    <property type="term" value="C:extracellular region"/>
    <property type="evidence" value="ECO:0007669"/>
    <property type="project" value="UniProtKB-SubCell"/>
</dbReference>
<dbReference type="AlphaFoldDB" id="A0A7C0U1H9"/>
<dbReference type="EMBL" id="DRBS01000011">
    <property type="protein sequence ID" value="HDD43282.1"/>
    <property type="molecule type" value="Genomic_DNA"/>
</dbReference>
<keyword evidence="4" id="KW-0472">Membrane</keyword>
<dbReference type="InterPro" id="IPR055372">
    <property type="entry name" value="CBM96"/>
</dbReference>